<dbReference type="PROSITE" id="PS50850">
    <property type="entry name" value="MFS"/>
    <property type="match status" value="1"/>
</dbReference>
<dbReference type="AlphaFoldDB" id="A0AAU7G9M9"/>
<protein>
    <submittedName>
        <fullName evidence="7">MFS transporter</fullName>
    </submittedName>
</protein>
<feature type="transmembrane region" description="Helical" evidence="5">
    <location>
        <begin position="111"/>
        <end position="134"/>
    </location>
</feature>
<organism evidence="7">
    <name type="scientific">Leifsonia sp. NPDC080035</name>
    <dbReference type="NCBI Taxonomy" id="3143936"/>
    <lineage>
        <taxon>Bacteria</taxon>
        <taxon>Bacillati</taxon>
        <taxon>Actinomycetota</taxon>
        <taxon>Actinomycetes</taxon>
        <taxon>Micrococcales</taxon>
        <taxon>Microbacteriaceae</taxon>
        <taxon>Leifsonia</taxon>
    </lineage>
</organism>
<accession>A0AAU7G9M9</accession>
<dbReference type="GO" id="GO:0005886">
    <property type="term" value="C:plasma membrane"/>
    <property type="evidence" value="ECO:0007669"/>
    <property type="project" value="UniProtKB-SubCell"/>
</dbReference>
<dbReference type="InterPro" id="IPR036259">
    <property type="entry name" value="MFS_trans_sf"/>
</dbReference>
<gene>
    <name evidence="7" type="ORF">AAME72_15745</name>
</gene>
<feature type="transmembrane region" description="Helical" evidence="5">
    <location>
        <begin position="20"/>
        <end position="42"/>
    </location>
</feature>
<reference evidence="7" key="1">
    <citation type="submission" date="2024-05" db="EMBL/GenBank/DDBJ databases">
        <title>The Natural Products Discovery Center: Release of the First 8490 Sequenced Strains for Exploring Actinobacteria Biosynthetic Diversity.</title>
        <authorList>
            <person name="Kalkreuter E."/>
            <person name="Kautsar S.A."/>
            <person name="Yang D."/>
            <person name="Bader C.D."/>
            <person name="Teijaro C.N."/>
            <person name="Fluegel L."/>
            <person name="Davis C.M."/>
            <person name="Simpson J.R."/>
            <person name="Lauterbach L."/>
            <person name="Steele A.D."/>
            <person name="Gui C."/>
            <person name="Meng S."/>
            <person name="Li G."/>
            <person name="Viehrig K."/>
            <person name="Ye F."/>
            <person name="Su P."/>
            <person name="Kiefer A.F."/>
            <person name="Nichols A."/>
            <person name="Cepeda A.J."/>
            <person name="Yan W."/>
            <person name="Fan B."/>
            <person name="Jiang Y."/>
            <person name="Adhikari A."/>
            <person name="Zheng C.-J."/>
            <person name="Schuster L."/>
            <person name="Cowan T.M."/>
            <person name="Smanski M.J."/>
            <person name="Chevrette M.G."/>
            <person name="de Carvalho L.P.S."/>
            <person name="Shen B."/>
        </authorList>
    </citation>
    <scope>NUCLEOTIDE SEQUENCE</scope>
    <source>
        <strain evidence="7">NPDC080035</strain>
    </source>
</reference>
<keyword evidence="3 5" id="KW-1133">Transmembrane helix</keyword>
<evidence type="ECO:0000256" key="3">
    <source>
        <dbReference type="ARBA" id="ARBA00022989"/>
    </source>
</evidence>
<feature type="transmembrane region" description="Helical" evidence="5">
    <location>
        <begin position="362"/>
        <end position="395"/>
    </location>
</feature>
<feature type="transmembrane region" description="Helical" evidence="5">
    <location>
        <begin position="155"/>
        <end position="171"/>
    </location>
</feature>
<dbReference type="Pfam" id="PF07690">
    <property type="entry name" value="MFS_1"/>
    <property type="match status" value="1"/>
</dbReference>
<name>A0AAU7G9M9_9MICO</name>
<evidence type="ECO:0000256" key="1">
    <source>
        <dbReference type="ARBA" id="ARBA00004651"/>
    </source>
</evidence>
<dbReference type="InterPro" id="IPR020846">
    <property type="entry name" value="MFS_dom"/>
</dbReference>
<dbReference type="PANTHER" id="PTHR23527">
    <property type="entry name" value="BLL3282 PROTEIN"/>
    <property type="match status" value="1"/>
</dbReference>
<evidence type="ECO:0000313" key="7">
    <source>
        <dbReference type="EMBL" id="XBM47520.1"/>
    </source>
</evidence>
<feature type="transmembrane region" description="Helical" evidence="5">
    <location>
        <begin position="259"/>
        <end position="284"/>
    </location>
</feature>
<evidence type="ECO:0000256" key="4">
    <source>
        <dbReference type="ARBA" id="ARBA00023136"/>
    </source>
</evidence>
<dbReference type="PANTHER" id="PTHR23527:SF1">
    <property type="entry name" value="BLL3282 PROTEIN"/>
    <property type="match status" value="1"/>
</dbReference>
<feature type="domain" description="Major facilitator superfamily (MFS) profile" evidence="6">
    <location>
        <begin position="18"/>
        <end position="403"/>
    </location>
</feature>
<dbReference type="GO" id="GO:0022857">
    <property type="term" value="F:transmembrane transporter activity"/>
    <property type="evidence" value="ECO:0007669"/>
    <property type="project" value="InterPro"/>
</dbReference>
<feature type="transmembrane region" description="Helical" evidence="5">
    <location>
        <begin position="85"/>
        <end position="105"/>
    </location>
</feature>
<dbReference type="RefSeq" id="WP_348787492.1">
    <property type="nucleotide sequence ID" value="NZ_CP157390.1"/>
</dbReference>
<keyword evidence="4 5" id="KW-0472">Membrane</keyword>
<feature type="transmembrane region" description="Helical" evidence="5">
    <location>
        <begin position="320"/>
        <end position="341"/>
    </location>
</feature>
<dbReference type="InterPro" id="IPR011701">
    <property type="entry name" value="MFS"/>
</dbReference>
<dbReference type="Gene3D" id="1.20.1250.20">
    <property type="entry name" value="MFS general substrate transporter like domains"/>
    <property type="match status" value="2"/>
</dbReference>
<feature type="transmembrane region" description="Helical" evidence="5">
    <location>
        <begin position="225"/>
        <end position="253"/>
    </location>
</feature>
<evidence type="ECO:0000256" key="5">
    <source>
        <dbReference type="SAM" id="Phobius"/>
    </source>
</evidence>
<dbReference type="SUPFAM" id="SSF103473">
    <property type="entry name" value="MFS general substrate transporter"/>
    <property type="match status" value="1"/>
</dbReference>
<evidence type="ECO:0000259" key="6">
    <source>
        <dbReference type="PROSITE" id="PS50850"/>
    </source>
</evidence>
<proteinExistence type="predicted"/>
<keyword evidence="2 5" id="KW-0812">Transmembrane</keyword>
<dbReference type="InterPro" id="IPR052952">
    <property type="entry name" value="MFS-Transporter"/>
</dbReference>
<comment type="subcellular location">
    <subcellularLocation>
        <location evidence="1">Cell membrane</location>
        <topology evidence="1">Multi-pass membrane protein</topology>
    </subcellularLocation>
</comment>
<feature type="transmembrane region" description="Helical" evidence="5">
    <location>
        <begin position="296"/>
        <end position="314"/>
    </location>
</feature>
<dbReference type="EMBL" id="CP157390">
    <property type="protein sequence ID" value="XBM47520.1"/>
    <property type="molecule type" value="Genomic_DNA"/>
</dbReference>
<sequence>MSTPTVAQPRTSTRTPRPWLMLAFGVLGQASSTVFVSTPAFLIPLLHSERGLSLAQAGLLASTPTFGLVLTLIAWGWLSDRIGERWVIASGLAVTALAAFGAMFVSSYLALGVLFLLGGMAAASPNAASGRVVIGWFPKERRGLAMGIRQMCQPLGVAVAAVSIPVLAASGGVAAALLVPAVLCAVSAALCAIGIVDPPRPPRRTAAGEAAHPQTTWRPYRQTSLLWRIHGVSMLLVIPQFTVSTFGLVWLVTELRMPALVAGVVIGVSQFAGAIGRIGIGVLSDRVGSHLRPLRWVSLAAVAVMLLMAAASALGSVPAAIILIVAAVVTVADNGLAYTSVAEIAGPFWSGRALGAQNTGQFLAASVVGPAVGALIGWVGYPVAFAVIALCPAVATPLVPRDRELAVVPE</sequence>
<evidence type="ECO:0000256" key="2">
    <source>
        <dbReference type="ARBA" id="ARBA00022692"/>
    </source>
</evidence>
<feature type="transmembrane region" description="Helical" evidence="5">
    <location>
        <begin position="54"/>
        <end position="78"/>
    </location>
</feature>